<organism evidence="23 24">
    <name type="scientific">Zalophus californianus</name>
    <name type="common">California sealion</name>
    <dbReference type="NCBI Taxonomy" id="9704"/>
    <lineage>
        <taxon>Eukaryota</taxon>
        <taxon>Metazoa</taxon>
        <taxon>Chordata</taxon>
        <taxon>Craniata</taxon>
        <taxon>Vertebrata</taxon>
        <taxon>Euteleostomi</taxon>
        <taxon>Mammalia</taxon>
        <taxon>Eutheria</taxon>
        <taxon>Laurasiatheria</taxon>
        <taxon>Carnivora</taxon>
        <taxon>Caniformia</taxon>
        <taxon>Pinnipedia</taxon>
        <taxon>Otariidae</taxon>
        <taxon>Zalophus</taxon>
    </lineage>
</organism>
<dbReference type="InterPro" id="IPR037872">
    <property type="entry name" value="Rab3"/>
</dbReference>
<dbReference type="RefSeq" id="XP_027441931.2">
    <property type="nucleotide sequence ID" value="XM_027586130.2"/>
</dbReference>
<dbReference type="PANTHER" id="PTHR47980">
    <property type="entry name" value="LD44762P"/>
    <property type="match status" value="1"/>
</dbReference>
<dbReference type="GO" id="GO:0006887">
    <property type="term" value="P:exocytosis"/>
    <property type="evidence" value="ECO:0007669"/>
    <property type="project" value="UniProtKB-KW"/>
</dbReference>
<dbReference type="GO" id="GO:0005525">
    <property type="term" value="F:GTP binding"/>
    <property type="evidence" value="ECO:0007669"/>
    <property type="project" value="UniProtKB-UniRule"/>
</dbReference>
<keyword evidence="8" id="KW-0597">Phosphoprotein</keyword>
<dbReference type="CTD" id="9545"/>
<keyword evidence="14" id="KW-0007">Acetylation</keyword>
<dbReference type="Gene3D" id="3.40.50.300">
    <property type="entry name" value="P-loop containing nucleotide triphosphate hydrolases"/>
    <property type="match status" value="1"/>
</dbReference>
<dbReference type="InterPro" id="IPR027417">
    <property type="entry name" value="P-loop_NTPase"/>
</dbReference>
<evidence type="ECO:0000256" key="13">
    <source>
        <dbReference type="ARBA" id="ARBA00022927"/>
    </source>
</evidence>
<dbReference type="NCBIfam" id="TIGR00231">
    <property type="entry name" value="small_GTP"/>
    <property type="match status" value="1"/>
</dbReference>
<dbReference type="SMART" id="SM00174">
    <property type="entry name" value="RHO"/>
    <property type="match status" value="1"/>
</dbReference>
<proteinExistence type="inferred from homology"/>
<keyword evidence="11" id="KW-0378">Hydrolase</keyword>
<keyword evidence="18 21" id="KW-0636">Prenylation</keyword>
<dbReference type="GeneID" id="113918012"/>
<evidence type="ECO:0000256" key="14">
    <source>
        <dbReference type="ARBA" id="ARBA00022990"/>
    </source>
</evidence>
<evidence type="ECO:0000256" key="20">
    <source>
        <dbReference type="ARBA" id="ARBA00060086"/>
    </source>
</evidence>
<evidence type="ECO:0000256" key="16">
    <source>
        <dbReference type="ARBA" id="ARBA00023136"/>
    </source>
</evidence>
<keyword evidence="6 21" id="KW-0488">Methylation</keyword>
<comment type="catalytic activity">
    <reaction evidence="19">
        <text>GTP + H2O = GDP + phosphate + H(+)</text>
        <dbReference type="Rhea" id="RHEA:19669"/>
        <dbReference type="ChEBI" id="CHEBI:15377"/>
        <dbReference type="ChEBI" id="CHEBI:15378"/>
        <dbReference type="ChEBI" id="CHEBI:37565"/>
        <dbReference type="ChEBI" id="CHEBI:43474"/>
        <dbReference type="ChEBI" id="CHEBI:58189"/>
        <dbReference type="EC" id="3.6.5.2"/>
    </reaction>
    <physiologicalReaction direction="left-to-right" evidence="19">
        <dbReference type="Rhea" id="RHEA:19670"/>
    </physiologicalReaction>
</comment>
<comment type="similarity">
    <text evidence="3 21">Belongs to the small GTPase superfamily. Rab family.</text>
</comment>
<dbReference type="KEGG" id="zca:113918012"/>
<reference evidence="24" key="1">
    <citation type="submission" date="2025-08" db="UniProtKB">
        <authorList>
            <consortium name="RefSeq"/>
        </authorList>
    </citation>
    <scope>IDENTIFICATION</scope>
    <source>
        <tissue evidence="24">Blood</tissue>
    </source>
</reference>
<feature type="region of interest" description="Disordered" evidence="22">
    <location>
        <begin position="268"/>
        <end position="294"/>
    </location>
</feature>
<dbReference type="CDD" id="cd01865">
    <property type="entry name" value="Rab3"/>
    <property type="match status" value="1"/>
</dbReference>
<sequence length="376" mass="41561">MASAGDPPTGPRDAADQNFDYMFKLLLIGNSSVGKTSFLFRYADDSFTPAFVSTVGIDFKVKTVYRHDKRIKLQIWDTAGQERYRTITTAYYRGAMGFLLMYDVANQESFTAVQDWATQIKTYSWDNAQVILVGNKCDLEDERVVSTEDGRRLADDLGFEFFEASAKENINVKQVFERLVDIISGRRCFVVFLLQCGSSEFIPGEVEGESFLRVPWCGPRPTHEPPRTSSFQGGEVILAFTDPSLPACRSCACESSIKAAFPIVKGQGVRGPHPPPASGTPEVPSELPQDSTSPTPPPLFWLIHCSISDPWIEFWNHGLHQTGQRMAQPVAFLLGTSCRELISEPGAPDLPPLPASPRPHLAGDVLSKVFPHLPSC</sequence>
<keyword evidence="12" id="KW-0460">Magnesium</keyword>
<dbReference type="PROSITE" id="PS51420">
    <property type="entry name" value="RHO"/>
    <property type="match status" value="1"/>
</dbReference>
<keyword evidence="23" id="KW-1185">Reference proteome</keyword>
<dbReference type="GO" id="GO:0030141">
    <property type="term" value="C:secretory granule"/>
    <property type="evidence" value="ECO:0007669"/>
    <property type="project" value="UniProtKB-ARBA"/>
</dbReference>
<comment type="function">
    <text evidence="20">The small GTPases Rab are key regulators of intracellular membrane trafficking, from the formation of transport vesicles to their fusion with membranes. Rabs cycle between an inactive GDP-bound form and an active GTP-bound form that is able to recruit to membranes different sets of downstream effectors directly responsible for vesicle formation, movement, tethering and fusion. RAB3D may be involved in the insulin-induced exocytosis of GLUT4-containing vesicles in adipocytes.</text>
</comment>
<keyword evidence="9" id="KW-0479">Metal-binding</keyword>
<dbReference type="GO" id="GO:0046872">
    <property type="term" value="F:metal ion binding"/>
    <property type="evidence" value="ECO:0007669"/>
    <property type="project" value="UniProtKB-KW"/>
</dbReference>
<dbReference type="SMART" id="SM00175">
    <property type="entry name" value="RAB"/>
    <property type="match status" value="1"/>
</dbReference>
<keyword evidence="5 21" id="KW-1003">Cell membrane</keyword>
<keyword evidence="13 21" id="KW-0653">Protein transport</keyword>
<dbReference type="GO" id="GO:0017157">
    <property type="term" value="P:regulation of exocytosis"/>
    <property type="evidence" value="ECO:0007669"/>
    <property type="project" value="UniProtKB-ARBA"/>
</dbReference>
<evidence type="ECO:0000256" key="17">
    <source>
        <dbReference type="ARBA" id="ARBA00023288"/>
    </source>
</evidence>
<evidence type="ECO:0000256" key="2">
    <source>
        <dbReference type="ARBA" id="ARBA00004342"/>
    </source>
</evidence>
<evidence type="ECO:0000256" key="18">
    <source>
        <dbReference type="ARBA" id="ARBA00023289"/>
    </source>
</evidence>
<protein>
    <recommendedName>
        <fullName evidence="21">Ras-related protein Rab-3</fullName>
    </recommendedName>
</protein>
<evidence type="ECO:0000256" key="4">
    <source>
        <dbReference type="ARBA" id="ARBA00022448"/>
    </source>
</evidence>
<evidence type="ECO:0000313" key="23">
    <source>
        <dbReference type="Proteomes" id="UP000515165"/>
    </source>
</evidence>
<dbReference type="PROSITE" id="PS51419">
    <property type="entry name" value="RAB"/>
    <property type="match status" value="1"/>
</dbReference>
<evidence type="ECO:0000313" key="24">
    <source>
        <dbReference type="RefSeq" id="XP_027441931.2"/>
    </source>
</evidence>
<evidence type="ECO:0000256" key="3">
    <source>
        <dbReference type="ARBA" id="ARBA00006270"/>
    </source>
</evidence>
<evidence type="ECO:0000256" key="10">
    <source>
        <dbReference type="ARBA" id="ARBA00022741"/>
    </source>
</evidence>
<dbReference type="InterPro" id="IPR005225">
    <property type="entry name" value="Small_GTP-bd"/>
</dbReference>
<dbReference type="SMART" id="SM00176">
    <property type="entry name" value="RAN"/>
    <property type="match status" value="1"/>
</dbReference>
<dbReference type="InterPro" id="IPR050305">
    <property type="entry name" value="Small_GTPase_Rab"/>
</dbReference>
<dbReference type="PRINTS" id="PR00449">
    <property type="entry name" value="RASTRNSFRMNG"/>
</dbReference>
<keyword evidence="10 21" id="KW-0547">Nucleotide-binding</keyword>
<evidence type="ECO:0000256" key="21">
    <source>
        <dbReference type="RuleBase" id="RU367096"/>
    </source>
</evidence>
<keyword evidence="15 21" id="KW-0342">GTP-binding</keyword>
<evidence type="ECO:0000256" key="6">
    <source>
        <dbReference type="ARBA" id="ARBA00022481"/>
    </source>
</evidence>
<dbReference type="GO" id="GO:0005886">
    <property type="term" value="C:plasma membrane"/>
    <property type="evidence" value="ECO:0007669"/>
    <property type="project" value="UniProtKB-SubCell"/>
</dbReference>
<keyword evidence="16 21" id="KW-0472">Membrane</keyword>
<gene>
    <name evidence="24" type="primary">RAB3D</name>
</gene>
<evidence type="ECO:0000256" key="8">
    <source>
        <dbReference type="ARBA" id="ARBA00022553"/>
    </source>
</evidence>
<dbReference type="Proteomes" id="UP000515165">
    <property type="component" value="Chromosome 1"/>
</dbReference>
<keyword evidence="4 21" id="KW-0813">Transport</keyword>
<evidence type="ECO:0000256" key="5">
    <source>
        <dbReference type="ARBA" id="ARBA00022475"/>
    </source>
</evidence>
<comment type="cofactor">
    <cofactor evidence="1">
        <name>Mg(2+)</name>
        <dbReference type="ChEBI" id="CHEBI:18420"/>
    </cofactor>
</comment>
<dbReference type="AlphaFoldDB" id="A0A6J2CEY8"/>
<dbReference type="Pfam" id="PF00071">
    <property type="entry name" value="Ras"/>
    <property type="match status" value="1"/>
</dbReference>
<evidence type="ECO:0000256" key="22">
    <source>
        <dbReference type="SAM" id="MobiDB-lite"/>
    </source>
</evidence>
<dbReference type="OrthoDB" id="9989112at2759"/>
<dbReference type="GO" id="GO:0003925">
    <property type="term" value="F:G protein activity"/>
    <property type="evidence" value="ECO:0007669"/>
    <property type="project" value="UniProtKB-EC"/>
</dbReference>
<evidence type="ECO:0000256" key="9">
    <source>
        <dbReference type="ARBA" id="ARBA00022723"/>
    </source>
</evidence>
<dbReference type="SUPFAM" id="SSF52540">
    <property type="entry name" value="P-loop containing nucleoside triphosphate hydrolases"/>
    <property type="match status" value="1"/>
</dbReference>
<accession>A0A6J2CEY8</accession>
<evidence type="ECO:0000256" key="15">
    <source>
        <dbReference type="ARBA" id="ARBA00023134"/>
    </source>
</evidence>
<name>A0A6J2CEY8_ZALCA</name>
<dbReference type="SMART" id="SM00173">
    <property type="entry name" value="RAS"/>
    <property type="match status" value="1"/>
</dbReference>
<dbReference type="FunFam" id="3.40.50.300:FF:000448">
    <property type="entry name" value="RAB3D, member RAS oncogene family"/>
    <property type="match status" value="1"/>
</dbReference>
<evidence type="ECO:0000256" key="12">
    <source>
        <dbReference type="ARBA" id="ARBA00022842"/>
    </source>
</evidence>
<dbReference type="GO" id="GO:0006886">
    <property type="term" value="P:intracellular protein transport"/>
    <property type="evidence" value="ECO:0007669"/>
    <property type="project" value="UniProtKB-UniRule"/>
</dbReference>
<evidence type="ECO:0000256" key="11">
    <source>
        <dbReference type="ARBA" id="ARBA00022801"/>
    </source>
</evidence>
<evidence type="ECO:0000256" key="1">
    <source>
        <dbReference type="ARBA" id="ARBA00001946"/>
    </source>
</evidence>
<dbReference type="PROSITE" id="PS51421">
    <property type="entry name" value="RAS"/>
    <property type="match status" value="1"/>
</dbReference>
<evidence type="ECO:0000256" key="19">
    <source>
        <dbReference type="ARBA" id="ARBA00047660"/>
    </source>
</evidence>
<comment type="subcellular location">
    <subcellularLocation>
        <location evidence="2 21">Cell membrane</location>
        <topology evidence="2 21">Lipid-anchor</topology>
        <orientation evidence="2 21">Cytoplasmic side</orientation>
    </subcellularLocation>
</comment>
<evidence type="ECO:0000256" key="7">
    <source>
        <dbReference type="ARBA" id="ARBA00022483"/>
    </source>
</evidence>
<keyword evidence="7" id="KW-0268">Exocytosis</keyword>
<dbReference type="InterPro" id="IPR001806">
    <property type="entry name" value="Small_GTPase"/>
</dbReference>
<keyword evidence="17 21" id="KW-0449">Lipoprotein</keyword>